<dbReference type="InterPro" id="IPR036396">
    <property type="entry name" value="Cyt_P450_sf"/>
</dbReference>
<evidence type="ECO:0000256" key="2">
    <source>
        <dbReference type="ARBA" id="ARBA00010617"/>
    </source>
</evidence>
<dbReference type="Gene3D" id="1.10.630.10">
    <property type="entry name" value="Cytochrome P450"/>
    <property type="match status" value="1"/>
</dbReference>
<dbReference type="PRINTS" id="PR00359">
    <property type="entry name" value="BP450"/>
</dbReference>
<evidence type="ECO:0000256" key="3">
    <source>
        <dbReference type="ARBA" id="ARBA00022617"/>
    </source>
</evidence>
<dbReference type="Proteomes" id="UP000324701">
    <property type="component" value="Unassembled WGS sequence"/>
</dbReference>
<dbReference type="InterPro" id="IPR017972">
    <property type="entry name" value="Cyt_P450_CS"/>
</dbReference>
<keyword evidence="10" id="KW-1185">Reference proteome</keyword>
<gene>
    <name evidence="9" type="ORF">F0Q45_22510</name>
</gene>
<dbReference type="PROSITE" id="PS00086">
    <property type="entry name" value="CYTOCHROME_P450"/>
    <property type="match status" value="1"/>
</dbReference>
<dbReference type="AlphaFoldDB" id="A0A5B1BKI6"/>
<dbReference type="RefSeq" id="WP_149656026.1">
    <property type="nucleotide sequence ID" value="NZ_VTZN01000200.1"/>
</dbReference>
<dbReference type="GO" id="GO:0004497">
    <property type="term" value="F:monooxygenase activity"/>
    <property type="evidence" value="ECO:0007669"/>
    <property type="project" value="UniProtKB-KW"/>
</dbReference>
<evidence type="ECO:0000256" key="7">
    <source>
        <dbReference type="ARBA" id="ARBA00023033"/>
    </source>
</evidence>
<dbReference type="InterPro" id="IPR002397">
    <property type="entry name" value="Cyt_P450_B"/>
</dbReference>
<dbReference type="EMBL" id="VTZN01000200">
    <property type="protein sequence ID" value="KAA1247399.1"/>
    <property type="molecule type" value="Genomic_DNA"/>
</dbReference>
<comment type="similarity">
    <text evidence="2 8">Belongs to the cytochrome P450 family.</text>
</comment>
<protein>
    <submittedName>
        <fullName evidence="9">Cytochrome P450</fullName>
    </submittedName>
</protein>
<evidence type="ECO:0000256" key="6">
    <source>
        <dbReference type="ARBA" id="ARBA00023004"/>
    </source>
</evidence>
<evidence type="ECO:0000256" key="8">
    <source>
        <dbReference type="RuleBase" id="RU000461"/>
    </source>
</evidence>
<dbReference type="Pfam" id="PF00067">
    <property type="entry name" value="p450"/>
    <property type="match status" value="1"/>
</dbReference>
<evidence type="ECO:0000256" key="5">
    <source>
        <dbReference type="ARBA" id="ARBA00023002"/>
    </source>
</evidence>
<dbReference type="FunFam" id="1.10.630.10:FF:000018">
    <property type="entry name" value="Cytochrome P450 monooxygenase"/>
    <property type="match status" value="1"/>
</dbReference>
<reference evidence="9 10" key="1">
    <citation type="submission" date="2019-09" db="EMBL/GenBank/DDBJ databases">
        <title>Report of infection by Mycobacterium simiae a patient suffering from pulmonary tuberculosis.</title>
        <authorList>
            <person name="Mohanty P.S."/>
            <person name="Bansal A.K."/>
            <person name="Singh H."/>
            <person name="Sharma S."/>
            <person name="Patil S.A."/>
            <person name="Upadhaya P."/>
            <person name="Singh P.K."/>
            <person name="Kumar D."/>
            <person name="Kumar S."/>
            <person name="Singh R.K."/>
            <person name="Chaudhary B."/>
        </authorList>
    </citation>
    <scope>NUCLEOTIDE SEQUENCE [LARGE SCALE GENOMIC DNA]</scope>
    <source>
        <strain evidence="9 10">JAL-560-SIM</strain>
    </source>
</reference>
<accession>A0A5B1BKI6</accession>
<evidence type="ECO:0000256" key="4">
    <source>
        <dbReference type="ARBA" id="ARBA00022723"/>
    </source>
</evidence>
<dbReference type="GO" id="GO:0016705">
    <property type="term" value="F:oxidoreductase activity, acting on paired donors, with incorporation or reduction of molecular oxygen"/>
    <property type="evidence" value="ECO:0007669"/>
    <property type="project" value="InterPro"/>
</dbReference>
<dbReference type="PANTHER" id="PTHR46696:SF1">
    <property type="entry name" value="CYTOCHROME P450 YJIB-RELATED"/>
    <property type="match status" value="1"/>
</dbReference>
<evidence type="ECO:0000313" key="9">
    <source>
        <dbReference type="EMBL" id="KAA1247399.1"/>
    </source>
</evidence>
<dbReference type="OrthoDB" id="142769at2"/>
<sequence>MTQLFTPEMLTDPYPVYNELRVSDPVHWHEPFGAWVLTRYRDILSAFTDPRLSSRRAEPLKSLAAEKKLDPFFAELSCRMDFQDPPEHSRLRGLVSRAFTPRVVERLTAAVQSVVDDLIDQAIARGGPIDVMADLAVPLPTTVITQLLGANANDRDHLKHLCDVFVGFFKTVPSDTTVAEYERSAAAAGELRRYFRAVVADPPPQAWGHLLADLAAVDEADGGALTEDEWAANAILLLHAGNETTTNLIGNGLLALLRNREQLELLARRPELIQPAVEELLRYDSPIQFTYRVAGEEFDIDGTTIRRGDLVHLVVGSANRDAEQFPNPDQLDIQRQPNRHLAFGHGPHFCLGAPLTRLEAAVALTSLIRRFPDMEFADELPRFQNNYVLRGLVALPIAV</sequence>
<comment type="caution">
    <text evidence="9">The sequence shown here is derived from an EMBL/GenBank/DDBJ whole genome shotgun (WGS) entry which is preliminary data.</text>
</comment>
<dbReference type="CDD" id="cd20625">
    <property type="entry name" value="CYP164-like"/>
    <property type="match status" value="1"/>
</dbReference>
<comment type="cofactor">
    <cofactor evidence="1">
        <name>heme</name>
        <dbReference type="ChEBI" id="CHEBI:30413"/>
    </cofactor>
</comment>
<proteinExistence type="inferred from homology"/>
<evidence type="ECO:0000313" key="10">
    <source>
        <dbReference type="Proteomes" id="UP000324701"/>
    </source>
</evidence>
<evidence type="ECO:0000256" key="1">
    <source>
        <dbReference type="ARBA" id="ARBA00001971"/>
    </source>
</evidence>
<name>A0A5B1BKI6_MYCSI</name>
<dbReference type="PRINTS" id="PR00385">
    <property type="entry name" value="P450"/>
</dbReference>
<keyword evidence="3 8" id="KW-0349">Heme</keyword>
<keyword evidence="7 8" id="KW-0503">Monooxygenase</keyword>
<keyword evidence="6 8" id="KW-0408">Iron</keyword>
<organism evidence="9 10">
    <name type="scientific">Mycobacterium simiae</name>
    <name type="common">Mycobacterium habana</name>
    <dbReference type="NCBI Taxonomy" id="1784"/>
    <lineage>
        <taxon>Bacteria</taxon>
        <taxon>Bacillati</taxon>
        <taxon>Actinomycetota</taxon>
        <taxon>Actinomycetes</taxon>
        <taxon>Mycobacteriales</taxon>
        <taxon>Mycobacteriaceae</taxon>
        <taxon>Mycobacterium</taxon>
        <taxon>Mycobacterium simiae complex</taxon>
    </lineage>
</organism>
<dbReference type="SUPFAM" id="SSF48264">
    <property type="entry name" value="Cytochrome P450"/>
    <property type="match status" value="1"/>
</dbReference>
<dbReference type="PANTHER" id="PTHR46696">
    <property type="entry name" value="P450, PUTATIVE (EUROFUNG)-RELATED"/>
    <property type="match status" value="1"/>
</dbReference>
<keyword evidence="5 8" id="KW-0560">Oxidoreductase</keyword>
<dbReference type="GO" id="GO:0020037">
    <property type="term" value="F:heme binding"/>
    <property type="evidence" value="ECO:0007669"/>
    <property type="project" value="InterPro"/>
</dbReference>
<keyword evidence="4 8" id="KW-0479">Metal-binding</keyword>
<dbReference type="GO" id="GO:0005506">
    <property type="term" value="F:iron ion binding"/>
    <property type="evidence" value="ECO:0007669"/>
    <property type="project" value="InterPro"/>
</dbReference>
<dbReference type="InterPro" id="IPR001128">
    <property type="entry name" value="Cyt_P450"/>
</dbReference>